<feature type="domain" description="Flavin reductase like" evidence="2">
    <location>
        <begin position="23"/>
        <end position="175"/>
    </location>
</feature>
<evidence type="ECO:0000313" key="3">
    <source>
        <dbReference type="EMBL" id="MBB3809382.1"/>
    </source>
</evidence>
<dbReference type="SMART" id="SM00903">
    <property type="entry name" value="Flavin_Reduct"/>
    <property type="match status" value="1"/>
</dbReference>
<dbReference type="Pfam" id="PF01613">
    <property type="entry name" value="Flavin_Reduct"/>
    <property type="match status" value="1"/>
</dbReference>
<protein>
    <submittedName>
        <fullName evidence="3">Flavin reductase (DIM6/NTAB) family NADH-FMN oxidoreductase RutF</fullName>
    </submittedName>
</protein>
<evidence type="ECO:0000256" key="1">
    <source>
        <dbReference type="SAM" id="MobiDB-lite"/>
    </source>
</evidence>
<feature type="region of interest" description="Disordered" evidence="1">
    <location>
        <begin position="193"/>
        <end position="213"/>
    </location>
</feature>
<dbReference type="GO" id="GO:0016646">
    <property type="term" value="F:oxidoreductase activity, acting on the CH-NH group of donors, NAD or NADP as acceptor"/>
    <property type="evidence" value="ECO:0007669"/>
    <property type="project" value="UniProtKB-ARBA"/>
</dbReference>
<organism evidence="3 4">
    <name type="scientific">Pseudochelatococcus contaminans</name>
    <dbReference type="NCBI Taxonomy" id="1538103"/>
    <lineage>
        <taxon>Bacteria</taxon>
        <taxon>Pseudomonadati</taxon>
        <taxon>Pseudomonadota</taxon>
        <taxon>Alphaproteobacteria</taxon>
        <taxon>Hyphomicrobiales</taxon>
        <taxon>Chelatococcaceae</taxon>
        <taxon>Pseudochelatococcus</taxon>
    </lineage>
</organism>
<dbReference type="EMBL" id="JACICC010000003">
    <property type="protein sequence ID" value="MBB3809382.1"/>
    <property type="molecule type" value="Genomic_DNA"/>
</dbReference>
<dbReference type="AlphaFoldDB" id="A0A7W5Z3F8"/>
<name>A0A7W5Z3F8_9HYPH</name>
<dbReference type="RefSeq" id="WP_183751437.1">
    <property type="nucleotide sequence ID" value="NZ_JACICC010000003.1"/>
</dbReference>
<dbReference type="Proteomes" id="UP000537592">
    <property type="component" value="Unassembled WGS sequence"/>
</dbReference>
<proteinExistence type="predicted"/>
<evidence type="ECO:0000259" key="2">
    <source>
        <dbReference type="SMART" id="SM00903"/>
    </source>
</evidence>
<dbReference type="InterPro" id="IPR012349">
    <property type="entry name" value="Split_barrel_FMN-bd"/>
</dbReference>
<sequence length="213" mass="23127">MSDRFHFYEPEHGHGLKHNPLNAIVAPRPIGWISTRAASGFNLAPYSFFNLFSGEPPIIGFASSGEKDTLLNVRETGEFCWNLVTRELATAMNATSAPVARGADEFALSGLTPVAGRIVAAPRVLESPVAFECRHTQTIRLLDRHGAETDTWLVLGEVVAVHIDRACLRDGVYDTTAALPVARGGGRGDYFEISPQTRFDMSRPRPASPPASP</sequence>
<accession>A0A7W5Z3F8</accession>
<dbReference type="InterPro" id="IPR002563">
    <property type="entry name" value="Flavin_Rdtase-like_dom"/>
</dbReference>
<dbReference type="SUPFAM" id="SSF50475">
    <property type="entry name" value="FMN-binding split barrel"/>
    <property type="match status" value="1"/>
</dbReference>
<keyword evidence="4" id="KW-1185">Reference proteome</keyword>
<dbReference type="GO" id="GO:0010181">
    <property type="term" value="F:FMN binding"/>
    <property type="evidence" value="ECO:0007669"/>
    <property type="project" value="InterPro"/>
</dbReference>
<dbReference type="PANTHER" id="PTHR43812:SF2">
    <property type="entry name" value="FLAVIN REDUCTASE LIKE DOMAIN-CONTAINING PROTEIN"/>
    <property type="match status" value="1"/>
</dbReference>
<evidence type="ECO:0000313" key="4">
    <source>
        <dbReference type="Proteomes" id="UP000537592"/>
    </source>
</evidence>
<dbReference type="Gene3D" id="2.30.110.10">
    <property type="entry name" value="Electron Transport, Fmn-binding Protein, Chain A"/>
    <property type="match status" value="1"/>
</dbReference>
<gene>
    <name evidence="3" type="ORF">FHS81_001464</name>
</gene>
<dbReference type="PANTHER" id="PTHR43812">
    <property type="entry name" value="BLR2425 PROTEIN"/>
    <property type="match status" value="1"/>
</dbReference>
<comment type="caution">
    <text evidence="3">The sequence shown here is derived from an EMBL/GenBank/DDBJ whole genome shotgun (WGS) entry which is preliminary data.</text>
</comment>
<reference evidence="3 4" key="1">
    <citation type="submission" date="2020-08" db="EMBL/GenBank/DDBJ databases">
        <title>Genomic Encyclopedia of Type Strains, Phase IV (KMG-IV): sequencing the most valuable type-strain genomes for metagenomic binning, comparative biology and taxonomic classification.</title>
        <authorList>
            <person name="Goeker M."/>
        </authorList>
    </citation>
    <scope>NUCLEOTIDE SEQUENCE [LARGE SCALE GENOMIC DNA]</scope>
    <source>
        <strain evidence="3 4">DSM 28760</strain>
    </source>
</reference>